<evidence type="ECO:0000259" key="8">
    <source>
        <dbReference type="PROSITE" id="PS51387"/>
    </source>
</evidence>
<evidence type="ECO:0000256" key="7">
    <source>
        <dbReference type="SAM" id="SignalP"/>
    </source>
</evidence>
<dbReference type="InterPro" id="IPR016169">
    <property type="entry name" value="FAD-bd_PCMH_sub2"/>
</dbReference>
<dbReference type="Gene3D" id="3.30.43.10">
    <property type="entry name" value="Uridine Diphospho-n-acetylenolpyruvylglucosamine Reductase, domain 2"/>
    <property type="match status" value="1"/>
</dbReference>
<dbReference type="GO" id="GO:0071949">
    <property type="term" value="F:FAD binding"/>
    <property type="evidence" value="ECO:0007669"/>
    <property type="project" value="InterPro"/>
</dbReference>
<dbReference type="EMBL" id="CM029043">
    <property type="protein sequence ID" value="KAG2612086.1"/>
    <property type="molecule type" value="Genomic_DNA"/>
</dbReference>
<dbReference type="OrthoDB" id="407275at2759"/>
<accession>A0A8T0TTC2</accession>
<evidence type="ECO:0000313" key="9">
    <source>
        <dbReference type="EMBL" id="KAG2612086.1"/>
    </source>
</evidence>
<sequence>MAVLRFRALVLTVCLVCFYAPTPSSSASSGDFLHCLSASIPSKLIFTQSSPSFTSVLAAYIRNPRFSTPGTVRPLCIVRPTNASHAQATVLCGRRHGVRVRVRSGGHDYEGLSYRSVQPETFALVDLANLRSVRVDRARATAWVDSGATVGELYYAVTKASGDRLAFPAGLCPTIGVGGHFSGGAFGLLLRKYGIAVDHVIDAVLVDAQGRLLDKKAMGREVFWAIRGGGGESFGIVLSWRVRLVPVPPKVASFIVPVSVNDGAVDVLTKWQEVGPALPDDLFIRVIVTNGWASFESLYLGTCDALLPVMRGRFPELGMNRSHCREMSWAESVLYVCVGSGQPIPVTDLLNRTTSMDTSYKVASDYVRRAIPRDVWAEIFGWLAKPDPGIMIVDPYGGAISAVPEAVTPFPHRGGVLYNIYYMNSWAAGNDGEPNVRWIRDLYAFMAPYVSKNPREAYFNYRDLDLGRNVVVGNVSSYVVGKVWGEKYFKGNYKRLALAKGKIDPNDYFRNEQSIPPLVPVSLISNPVPDSAIRRKVSCCERENLEFYW</sequence>
<dbReference type="AlphaFoldDB" id="A0A8T0TTC2"/>
<gene>
    <name evidence="9" type="ORF">PVAP13_4KG243800</name>
</gene>
<feature type="signal peptide" evidence="7">
    <location>
        <begin position="1"/>
        <end position="26"/>
    </location>
</feature>
<name>A0A8T0TTC2_PANVG</name>
<dbReference type="Pfam" id="PF01565">
    <property type="entry name" value="FAD_binding_4"/>
    <property type="match status" value="1"/>
</dbReference>
<dbReference type="PANTHER" id="PTHR32448">
    <property type="entry name" value="OS08G0158400 PROTEIN"/>
    <property type="match status" value="1"/>
</dbReference>
<dbReference type="InterPro" id="IPR006094">
    <property type="entry name" value="Oxid_FAD_bind_N"/>
</dbReference>
<dbReference type="Pfam" id="PF08031">
    <property type="entry name" value="BBE"/>
    <property type="match status" value="1"/>
</dbReference>
<dbReference type="InterPro" id="IPR036318">
    <property type="entry name" value="FAD-bd_PCMH-like_sf"/>
</dbReference>
<comment type="similarity">
    <text evidence="2">Belongs to the oxygen-dependent FAD-linked oxidoreductase family.</text>
</comment>
<dbReference type="Proteomes" id="UP000823388">
    <property type="component" value="Chromosome 4K"/>
</dbReference>
<evidence type="ECO:0000256" key="4">
    <source>
        <dbReference type="ARBA" id="ARBA00022729"/>
    </source>
</evidence>
<dbReference type="InterPro" id="IPR016166">
    <property type="entry name" value="FAD-bd_PCMH"/>
</dbReference>
<reference evidence="9" key="1">
    <citation type="submission" date="2020-05" db="EMBL/GenBank/DDBJ databases">
        <title>WGS assembly of Panicum virgatum.</title>
        <authorList>
            <person name="Lovell J.T."/>
            <person name="Jenkins J."/>
            <person name="Shu S."/>
            <person name="Juenger T.E."/>
            <person name="Schmutz J."/>
        </authorList>
    </citation>
    <scope>NUCLEOTIDE SEQUENCE</scope>
    <source>
        <strain evidence="9">AP13</strain>
    </source>
</reference>
<evidence type="ECO:0000256" key="1">
    <source>
        <dbReference type="ARBA" id="ARBA00001974"/>
    </source>
</evidence>
<dbReference type="GO" id="GO:0016491">
    <property type="term" value="F:oxidoreductase activity"/>
    <property type="evidence" value="ECO:0007669"/>
    <property type="project" value="InterPro"/>
</dbReference>
<evidence type="ECO:0000313" key="10">
    <source>
        <dbReference type="Proteomes" id="UP000823388"/>
    </source>
</evidence>
<evidence type="ECO:0000256" key="2">
    <source>
        <dbReference type="ARBA" id="ARBA00005466"/>
    </source>
</evidence>
<dbReference type="InterPro" id="IPR016167">
    <property type="entry name" value="FAD-bd_PCMH_sub1"/>
</dbReference>
<keyword evidence="10" id="KW-1185">Reference proteome</keyword>
<comment type="caution">
    <text evidence="9">The sequence shown here is derived from an EMBL/GenBank/DDBJ whole genome shotgun (WGS) entry which is preliminary data.</text>
</comment>
<dbReference type="PROSITE" id="PS51387">
    <property type="entry name" value="FAD_PCMH"/>
    <property type="match status" value="1"/>
</dbReference>
<keyword evidence="3" id="KW-0285">Flavoprotein</keyword>
<dbReference type="Gene3D" id="3.30.465.10">
    <property type="match status" value="1"/>
</dbReference>
<evidence type="ECO:0000256" key="5">
    <source>
        <dbReference type="ARBA" id="ARBA00022827"/>
    </source>
</evidence>
<dbReference type="InterPro" id="IPR012951">
    <property type="entry name" value="BBE"/>
</dbReference>
<feature type="chain" id="PRO_5035763943" description="FAD-binding PCMH-type domain-containing protein" evidence="7">
    <location>
        <begin position="27"/>
        <end position="549"/>
    </location>
</feature>
<proteinExistence type="inferred from homology"/>
<dbReference type="Gene3D" id="3.40.462.20">
    <property type="match status" value="1"/>
</dbReference>
<keyword evidence="5" id="KW-0274">FAD</keyword>
<organism evidence="9 10">
    <name type="scientific">Panicum virgatum</name>
    <name type="common">Blackwell switchgrass</name>
    <dbReference type="NCBI Taxonomy" id="38727"/>
    <lineage>
        <taxon>Eukaryota</taxon>
        <taxon>Viridiplantae</taxon>
        <taxon>Streptophyta</taxon>
        <taxon>Embryophyta</taxon>
        <taxon>Tracheophyta</taxon>
        <taxon>Spermatophyta</taxon>
        <taxon>Magnoliopsida</taxon>
        <taxon>Liliopsida</taxon>
        <taxon>Poales</taxon>
        <taxon>Poaceae</taxon>
        <taxon>PACMAD clade</taxon>
        <taxon>Panicoideae</taxon>
        <taxon>Panicodae</taxon>
        <taxon>Paniceae</taxon>
        <taxon>Panicinae</taxon>
        <taxon>Panicum</taxon>
        <taxon>Panicum sect. Hiantes</taxon>
    </lineage>
</organism>
<protein>
    <recommendedName>
        <fullName evidence="8">FAD-binding PCMH-type domain-containing protein</fullName>
    </recommendedName>
</protein>
<comment type="cofactor">
    <cofactor evidence="1">
        <name>FAD</name>
        <dbReference type="ChEBI" id="CHEBI:57692"/>
    </cofactor>
</comment>
<keyword evidence="4 7" id="KW-0732">Signal</keyword>
<evidence type="ECO:0000256" key="3">
    <source>
        <dbReference type="ARBA" id="ARBA00022630"/>
    </source>
</evidence>
<keyword evidence="6" id="KW-0325">Glycoprotein</keyword>
<dbReference type="SUPFAM" id="SSF56176">
    <property type="entry name" value="FAD-binding/transporter-associated domain-like"/>
    <property type="match status" value="1"/>
</dbReference>
<feature type="domain" description="FAD-binding PCMH-type" evidence="8">
    <location>
        <begin position="70"/>
        <end position="247"/>
    </location>
</feature>
<evidence type="ECO:0000256" key="6">
    <source>
        <dbReference type="ARBA" id="ARBA00023180"/>
    </source>
</evidence>